<dbReference type="EMBL" id="JAAMPC010000009">
    <property type="protein sequence ID" value="KAG2291674.1"/>
    <property type="molecule type" value="Genomic_DNA"/>
</dbReference>
<evidence type="ECO:0000313" key="3">
    <source>
        <dbReference type="Proteomes" id="UP000886595"/>
    </source>
</evidence>
<reference evidence="2 3" key="1">
    <citation type="submission" date="2020-02" db="EMBL/GenBank/DDBJ databases">
        <authorList>
            <person name="Ma Q."/>
            <person name="Huang Y."/>
            <person name="Song X."/>
            <person name="Pei D."/>
        </authorList>
    </citation>
    <scope>NUCLEOTIDE SEQUENCE [LARGE SCALE GENOMIC DNA]</scope>
    <source>
        <strain evidence="2">Sxm20200214</strain>
        <tissue evidence="2">Leaf</tissue>
    </source>
</reference>
<gene>
    <name evidence="2" type="ORF">Bca52824_038343</name>
</gene>
<comment type="caution">
    <text evidence="2">The sequence shown here is derived from an EMBL/GenBank/DDBJ whole genome shotgun (WGS) entry which is preliminary data.</text>
</comment>
<accession>A0A8X7UUV3</accession>
<organism evidence="2 3">
    <name type="scientific">Brassica carinata</name>
    <name type="common">Ethiopian mustard</name>
    <name type="synonym">Abyssinian cabbage</name>
    <dbReference type="NCBI Taxonomy" id="52824"/>
    <lineage>
        <taxon>Eukaryota</taxon>
        <taxon>Viridiplantae</taxon>
        <taxon>Streptophyta</taxon>
        <taxon>Embryophyta</taxon>
        <taxon>Tracheophyta</taxon>
        <taxon>Spermatophyta</taxon>
        <taxon>Magnoliopsida</taxon>
        <taxon>eudicotyledons</taxon>
        <taxon>Gunneridae</taxon>
        <taxon>Pentapetalae</taxon>
        <taxon>rosids</taxon>
        <taxon>malvids</taxon>
        <taxon>Brassicales</taxon>
        <taxon>Brassicaceae</taxon>
        <taxon>Brassiceae</taxon>
        <taxon>Brassica</taxon>
    </lineage>
</organism>
<proteinExistence type="predicted"/>
<feature type="compositionally biased region" description="Basic residues" evidence="1">
    <location>
        <begin position="106"/>
        <end position="120"/>
    </location>
</feature>
<keyword evidence="3" id="KW-1185">Reference proteome</keyword>
<name>A0A8X7UUV3_BRACI</name>
<dbReference type="Proteomes" id="UP000886595">
    <property type="component" value="Unassembled WGS sequence"/>
</dbReference>
<evidence type="ECO:0000313" key="2">
    <source>
        <dbReference type="EMBL" id="KAG2291674.1"/>
    </source>
</evidence>
<feature type="region of interest" description="Disordered" evidence="1">
    <location>
        <begin position="1"/>
        <end position="120"/>
    </location>
</feature>
<feature type="compositionally biased region" description="Basic and acidic residues" evidence="1">
    <location>
        <begin position="32"/>
        <end position="41"/>
    </location>
</feature>
<sequence>MLETTETRGRSTAAPPSKGSITPSAKLIPSPNREEQAERARKRERSRNQSPDLTPDPNPRHSTRPEEPHIHSSALFLRRSKSDAPDLTCTEAQRHRSTEKETEERRKRRGEKGAKTKRGG</sequence>
<dbReference type="AlphaFoldDB" id="A0A8X7UUV3"/>
<protein>
    <submittedName>
        <fullName evidence="2">Uncharacterized protein</fullName>
    </submittedName>
</protein>
<feature type="compositionally biased region" description="Basic and acidic residues" evidence="1">
    <location>
        <begin position="92"/>
        <end position="105"/>
    </location>
</feature>
<evidence type="ECO:0000256" key="1">
    <source>
        <dbReference type="SAM" id="MobiDB-lite"/>
    </source>
</evidence>